<dbReference type="GO" id="GO:0015833">
    <property type="term" value="P:peptide transport"/>
    <property type="evidence" value="ECO:0007669"/>
    <property type="project" value="InterPro"/>
</dbReference>
<dbReference type="GO" id="GO:0034040">
    <property type="term" value="F:ATPase-coupled lipid transmembrane transporter activity"/>
    <property type="evidence" value="ECO:0007669"/>
    <property type="project" value="TreeGrafter"/>
</dbReference>
<dbReference type="SUPFAM" id="SSF90123">
    <property type="entry name" value="ABC transporter transmembrane region"/>
    <property type="match status" value="1"/>
</dbReference>
<gene>
    <name evidence="10" type="ORF">SAMN02949497_0479</name>
</gene>
<dbReference type="GO" id="GO:0140359">
    <property type="term" value="F:ABC-type transporter activity"/>
    <property type="evidence" value="ECO:0007669"/>
    <property type="project" value="InterPro"/>
</dbReference>
<name>A0A1Y6D4V1_9GAMM</name>
<dbReference type="PANTHER" id="PTHR24221">
    <property type="entry name" value="ATP-BINDING CASSETTE SUB-FAMILY B"/>
    <property type="match status" value="1"/>
</dbReference>
<dbReference type="SMART" id="SM00382">
    <property type="entry name" value="AAA"/>
    <property type="match status" value="1"/>
</dbReference>
<evidence type="ECO:0000256" key="2">
    <source>
        <dbReference type="ARBA" id="ARBA00022692"/>
    </source>
</evidence>
<evidence type="ECO:0000259" key="9">
    <source>
        <dbReference type="PROSITE" id="PS50929"/>
    </source>
</evidence>
<dbReference type="PANTHER" id="PTHR24221:SF654">
    <property type="entry name" value="ATP-BINDING CASSETTE SUB-FAMILY B MEMBER 6"/>
    <property type="match status" value="1"/>
</dbReference>
<keyword evidence="3" id="KW-0547">Nucleotide-binding</keyword>
<dbReference type="InterPro" id="IPR011527">
    <property type="entry name" value="ABC1_TM_dom"/>
</dbReference>
<keyword evidence="6 7" id="KW-0472">Membrane</keyword>
<feature type="domain" description="ABC transmembrane type-1" evidence="9">
    <location>
        <begin position="13"/>
        <end position="291"/>
    </location>
</feature>
<dbReference type="GO" id="GO:1904680">
    <property type="term" value="F:peptide transmembrane transporter activity"/>
    <property type="evidence" value="ECO:0007669"/>
    <property type="project" value="InterPro"/>
</dbReference>
<feature type="transmembrane region" description="Helical" evidence="7">
    <location>
        <begin position="279"/>
        <end position="297"/>
    </location>
</feature>
<dbReference type="OrthoDB" id="9760776at2"/>
<dbReference type="GO" id="GO:0016887">
    <property type="term" value="F:ATP hydrolysis activity"/>
    <property type="evidence" value="ECO:0007669"/>
    <property type="project" value="InterPro"/>
</dbReference>
<dbReference type="InterPro" id="IPR003439">
    <property type="entry name" value="ABC_transporter-like_ATP-bd"/>
</dbReference>
<dbReference type="AlphaFoldDB" id="A0A1Y6D4V1"/>
<protein>
    <submittedName>
        <fullName evidence="10">Putative ATP-binding cassette transporter</fullName>
    </submittedName>
</protein>
<dbReference type="Proteomes" id="UP000192923">
    <property type="component" value="Unassembled WGS sequence"/>
</dbReference>
<reference evidence="10 11" key="1">
    <citation type="submission" date="2016-12" db="EMBL/GenBank/DDBJ databases">
        <authorList>
            <person name="Song W.-J."/>
            <person name="Kurnit D.M."/>
        </authorList>
    </citation>
    <scope>NUCLEOTIDE SEQUENCE [LARGE SCALE GENOMIC DNA]</scope>
    <source>
        <strain evidence="10 11">175</strain>
    </source>
</reference>
<dbReference type="STRING" id="1760988.SAMN02949497_0479"/>
<evidence type="ECO:0000256" key="1">
    <source>
        <dbReference type="ARBA" id="ARBA00004651"/>
    </source>
</evidence>
<dbReference type="SUPFAM" id="SSF52540">
    <property type="entry name" value="P-loop containing nucleoside triphosphate hydrolases"/>
    <property type="match status" value="1"/>
</dbReference>
<feature type="transmembrane region" description="Helical" evidence="7">
    <location>
        <begin position="237"/>
        <end position="259"/>
    </location>
</feature>
<keyword evidence="11" id="KW-1185">Reference proteome</keyword>
<dbReference type="InterPro" id="IPR027417">
    <property type="entry name" value="P-loop_NTPase"/>
</dbReference>
<dbReference type="GO" id="GO:0005886">
    <property type="term" value="C:plasma membrane"/>
    <property type="evidence" value="ECO:0007669"/>
    <property type="project" value="UniProtKB-SubCell"/>
</dbReference>
<keyword evidence="2 7" id="KW-0812">Transmembrane</keyword>
<evidence type="ECO:0000313" key="11">
    <source>
        <dbReference type="Proteomes" id="UP000192923"/>
    </source>
</evidence>
<dbReference type="InterPro" id="IPR017871">
    <property type="entry name" value="ABC_transporter-like_CS"/>
</dbReference>
<dbReference type="NCBIfam" id="NF007813">
    <property type="entry name" value="PRK10522.1"/>
    <property type="match status" value="1"/>
</dbReference>
<evidence type="ECO:0000313" key="10">
    <source>
        <dbReference type="EMBL" id="SMF97450.1"/>
    </source>
</evidence>
<dbReference type="GO" id="GO:0005524">
    <property type="term" value="F:ATP binding"/>
    <property type="evidence" value="ECO:0007669"/>
    <property type="project" value="UniProtKB-KW"/>
</dbReference>
<evidence type="ECO:0000256" key="3">
    <source>
        <dbReference type="ARBA" id="ARBA00022741"/>
    </source>
</evidence>
<evidence type="ECO:0000256" key="5">
    <source>
        <dbReference type="ARBA" id="ARBA00022989"/>
    </source>
</evidence>
<comment type="subcellular location">
    <subcellularLocation>
        <location evidence="1">Cell membrane</location>
        <topology evidence="1">Multi-pass membrane protein</topology>
    </subcellularLocation>
</comment>
<dbReference type="InterPro" id="IPR003593">
    <property type="entry name" value="AAA+_ATPase"/>
</dbReference>
<dbReference type="EMBL" id="FXAM01000002">
    <property type="protein sequence ID" value="SMF97450.1"/>
    <property type="molecule type" value="Genomic_DNA"/>
</dbReference>
<feature type="transmembrane region" description="Helical" evidence="7">
    <location>
        <begin position="149"/>
        <end position="168"/>
    </location>
</feature>
<dbReference type="PROSITE" id="PS50893">
    <property type="entry name" value="ABC_TRANSPORTER_2"/>
    <property type="match status" value="1"/>
</dbReference>
<evidence type="ECO:0000256" key="6">
    <source>
        <dbReference type="ARBA" id="ARBA00023136"/>
    </source>
</evidence>
<dbReference type="InterPro" id="IPR039421">
    <property type="entry name" value="Type_1_exporter"/>
</dbReference>
<sequence length="539" mass="59894">MNLIGLMFRRFRLGLLGVLLLSVASAGLTVQVMAFVNERLIQDPMDLETALPYFAGLLAAQFLVATLAQIWMTTLGHRLVYELRRTLVKRVLDTDLEHLETLGPARILASLGSDTGHLTSAFIGLPTALYGVVLNLGGFAYLAWLSPPLFQATLAWMALTVAVAWMLLRRTHARVERAREVEDRLYADYQAVIEGRKELALNRERARRLYEEDFERDAIAGRNEETRADLYNGLNENWANTMILGVIGLCFFLAQGAGWADTGVATTYALTLLFLRTPLAGLVTAVPGLIGGSVALAKLKSLEFPEYSPTFKVRGWQPPATWTRLELDSVTYRYPGNEGEDGFGVGPLHLDLRRGETVFLIGGNGSGKSTFARLLTGLYRPHGGEIRLDGVPIGETRRAGFRRLFAAVFADFHLFQRLLGPDGFEADAADARSWLETLALADKVAIDGGRLDDTRLSQGQRKRLALLLALLEERPILVLDEWAADQDPGFRRFFYTELLPRLKAAGKTVVAITHDEHYFHVADRVLKLDLGEIRETTIE</sequence>
<organism evidence="10 11">
    <name type="scientific">Methylomagnum ishizawai</name>
    <dbReference type="NCBI Taxonomy" id="1760988"/>
    <lineage>
        <taxon>Bacteria</taxon>
        <taxon>Pseudomonadati</taxon>
        <taxon>Pseudomonadota</taxon>
        <taxon>Gammaproteobacteria</taxon>
        <taxon>Methylococcales</taxon>
        <taxon>Methylococcaceae</taxon>
        <taxon>Methylomagnum</taxon>
    </lineage>
</organism>
<proteinExistence type="predicted"/>
<dbReference type="PROSITE" id="PS00211">
    <property type="entry name" value="ABC_TRANSPORTER_1"/>
    <property type="match status" value="1"/>
</dbReference>
<dbReference type="Pfam" id="PF00664">
    <property type="entry name" value="ABC_membrane"/>
    <property type="match status" value="1"/>
</dbReference>
<evidence type="ECO:0000259" key="8">
    <source>
        <dbReference type="PROSITE" id="PS50893"/>
    </source>
</evidence>
<keyword evidence="4 10" id="KW-0067">ATP-binding</keyword>
<evidence type="ECO:0000256" key="7">
    <source>
        <dbReference type="SAM" id="Phobius"/>
    </source>
</evidence>
<evidence type="ECO:0000256" key="4">
    <source>
        <dbReference type="ARBA" id="ARBA00022840"/>
    </source>
</evidence>
<dbReference type="NCBIfam" id="TIGR01194">
    <property type="entry name" value="cyc_pep_trnsptr"/>
    <property type="match status" value="1"/>
</dbReference>
<dbReference type="Pfam" id="PF00005">
    <property type="entry name" value="ABC_tran"/>
    <property type="match status" value="1"/>
</dbReference>
<dbReference type="InterPro" id="IPR005898">
    <property type="entry name" value="Cyc_pep_transpt_SyrD/YojI"/>
</dbReference>
<dbReference type="InterPro" id="IPR036640">
    <property type="entry name" value="ABC1_TM_sf"/>
</dbReference>
<accession>A0A1Y6D4V1</accession>
<keyword evidence="5 7" id="KW-1133">Transmembrane helix</keyword>
<feature type="domain" description="ABC transporter" evidence="8">
    <location>
        <begin position="325"/>
        <end position="538"/>
    </location>
</feature>
<dbReference type="PROSITE" id="PS50929">
    <property type="entry name" value="ABC_TM1F"/>
    <property type="match status" value="1"/>
</dbReference>
<feature type="transmembrane region" description="Helical" evidence="7">
    <location>
        <begin position="50"/>
        <end position="75"/>
    </location>
</feature>
<dbReference type="Gene3D" id="1.20.1560.10">
    <property type="entry name" value="ABC transporter type 1, transmembrane domain"/>
    <property type="match status" value="1"/>
</dbReference>
<dbReference type="Gene3D" id="3.40.50.300">
    <property type="entry name" value="P-loop containing nucleotide triphosphate hydrolases"/>
    <property type="match status" value="1"/>
</dbReference>
<feature type="transmembrane region" description="Helical" evidence="7">
    <location>
        <begin position="121"/>
        <end position="143"/>
    </location>
</feature>